<feature type="region of interest" description="Disordered" evidence="4">
    <location>
        <begin position="691"/>
        <end position="738"/>
    </location>
</feature>
<dbReference type="GO" id="GO:0005524">
    <property type="term" value="F:ATP binding"/>
    <property type="evidence" value="ECO:0007669"/>
    <property type="project" value="UniProtKB-UniRule"/>
</dbReference>
<dbReference type="PROSITE" id="PS00108">
    <property type="entry name" value="PROTEIN_KINASE_ST"/>
    <property type="match status" value="1"/>
</dbReference>
<feature type="region of interest" description="Disordered" evidence="4">
    <location>
        <begin position="256"/>
        <end position="282"/>
    </location>
</feature>
<dbReference type="PROSITE" id="PS50011">
    <property type="entry name" value="PROTEIN_KINASE_DOM"/>
    <property type="match status" value="1"/>
</dbReference>
<keyword evidence="7" id="KW-1185">Reference proteome</keyword>
<dbReference type="CDD" id="cd14008">
    <property type="entry name" value="STKc_LKB1_CaMKK"/>
    <property type="match status" value="1"/>
</dbReference>
<dbReference type="AlphaFoldDB" id="A0A0L0DRH8"/>
<evidence type="ECO:0000313" key="6">
    <source>
        <dbReference type="EMBL" id="KNC54929.1"/>
    </source>
</evidence>
<dbReference type="InterPro" id="IPR000719">
    <property type="entry name" value="Prot_kinase_dom"/>
</dbReference>
<reference evidence="6 7" key="1">
    <citation type="submission" date="2010-05" db="EMBL/GenBank/DDBJ databases">
        <title>The Genome Sequence of Thecamonas trahens ATCC 50062.</title>
        <authorList>
            <consortium name="The Broad Institute Genome Sequencing Platform"/>
            <person name="Russ C."/>
            <person name="Cuomo C."/>
            <person name="Shea T."/>
            <person name="Young S.K."/>
            <person name="Zeng Q."/>
            <person name="Koehrsen M."/>
            <person name="Haas B."/>
            <person name="Borodovsky M."/>
            <person name="Guigo R."/>
            <person name="Alvarado L."/>
            <person name="Berlin A."/>
            <person name="Bochicchio J."/>
            <person name="Borenstein D."/>
            <person name="Chapman S."/>
            <person name="Chen Z."/>
            <person name="Freedman E."/>
            <person name="Gellesch M."/>
            <person name="Goldberg J."/>
            <person name="Griggs A."/>
            <person name="Gujja S."/>
            <person name="Heilman E."/>
            <person name="Heiman D."/>
            <person name="Hepburn T."/>
            <person name="Howarth C."/>
            <person name="Jen D."/>
            <person name="Larson L."/>
            <person name="Mehta T."/>
            <person name="Park D."/>
            <person name="Pearson M."/>
            <person name="Roberts A."/>
            <person name="Saif S."/>
            <person name="Shenoy N."/>
            <person name="Sisk P."/>
            <person name="Stolte C."/>
            <person name="Sykes S."/>
            <person name="Thomson T."/>
            <person name="Walk T."/>
            <person name="White J."/>
            <person name="Yandava C."/>
            <person name="Burger G."/>
            <person name="Gray M.W."/>
            <person name="Holland P.W.H."/>
            <person name="King N."/>
            <person name="Lang F.B.F."/>
            <person name="Roger A.J."/>
            <person name="Ruiz-Trillo I."/>
            <person name="Lander E."/>
            <person name="Nusbaum C."/>
        </authorList>
    </citation>
    <scope>NUCLEOTIDE SEQUENCE [LARGE SCALE GENOMIC DNA]</scope>
    <source>
        <strain evidence="6 7">ATCC 50062</strain>
    </source>
</reference>
<keyword evidence="2 3" id="KW-0067">ATP-binding</keyword>
<evidence type="ECO:0000313" key="7">
    <source>
        <dbReference type="Proteomes" id="UP000054408"/>
    </source>
</evidence>
<dbReference type="Proteomes" id="UP000054408">
    <property type="component" value="Unassembled WGS sequence"/>
</dbReference>
<protein>
    <submittedName>
        <fullName evidence="6">CAMKK protein kinase</fullName>
    </submittedName>
</protein>
<evidence type="ECO:0000256" key="1">
    <source>
        <dbReference type="ARBA" id="ARBA00022741"/>
    </source>
</evidence>
<feature type="region of interest" description="Disordered" evidence="4">
    <location>
        <begin position="192"/>
        <end position="214"/>
    </location>
</feature>
<dbReference type="OrthoDB" id="68483at2759"/>
<dbReference type="PROSITE" id="PS00107">
    <property type="entry name" value="PROTEIN_KINASE_ATP"/>
    <property type="match status" value="1"/>
</dbReference>
<feature type="compositionally biased region" description="Gly residues" evidence="4">
    <location>
        <begin position="109"/>
        <end position="126"/>
    </location>
</feature>
<keyword evidence="6" id="KW-0808">Transferase</keyword>
<dbReference type="InterPro" id="IPR017441">
    <property type="entry name" value="Protein_kinase_ATP_BS"/>
</dbReference>
<keyword evidence="1 3" id="KW-0547">Nucleotide-binding</keyword>
<name>A0A0L0DRH8_THETB</name>
<feature type="compositionally biased region" description="Low complexity" evidence="4">
    <location>
        <begin position="723"/>
        <end position="732"/>
    </location>
</feature>
<dbReference type="GO" id="GO:0035556">
    <property type="term" value="P:intracellular signal transduction"/>
    <property type="evidence" value="ECO:0007669"/>
    <property type="project" value="TreeGrafter"/>
</dbReference>
<dbReference type="GO" id="GO:0005737">
    <property type="term" value="C:cytoplasm"/>
    <property type="evidence" value="ECO:0007669"/>
    <property type="project" value="TreeGrafter"/>
</dbReference>
<dbReference type="STRING" id="461836.A0A0L0DRH8"/>
<sequence>MAGVSGADGRGRVRVRIQVGSVQLKLKLEFKLELKLKLKLKLKLGAKVGLDRSGSGSAAGDTDDDNDFFATALQGWGGEGTPPMSGSLGLGSYGKVASEDVVVLDTAGRSGGGSGGSGIGVDGDGGGGDDDDDDNLFFAAALQGWGGNGTPPMSGSLGLGSQILADDLVIMGNASPVEGEYVYAYSYDESGSGSDGVDSADGARSDSVSDSSFSTIDDNAPIAFRTHEETLEAFRRHSLWSEQRGTLPLLVLHTDGDEEEGDEREVGATPQRKTPCESELMLSPSPALADGVAHTPRMMRSMDEDGFNWVNQYILLHTLGKGSYGKVRLGINSETGEQVAIKVFNKDMLARKRKAGFLSPSMLEDAYNEIAIMKQLAHPNVVKIYEVIDDPEVHKMFVVMEHMDRPLMKSVLEQEPLDLHLARKYFRDVVCGLSYLHRSGIVHRDIKPENLLLAEVLMPVGDGGDGSDSESADDGKCDAALERHASGGLSVDDAAPESGVGAGSSGGGRSSRASSAAAASPVVMRMTEVVKISDFSVSVMFEGDDDLLERTEGSPAFLAPEIISGGKYSGRAIDVWALGVTLYVFIFGRPPFLAASEFAIYEEIREAPLAYPHPIDPLLDDLLQGLLYKDPSQRMTLEMVKRHAWVTMSGAWPLKDPLASVASELLTTHANIHKKAYSPLAGKALLEYESDSIDDGGSEGESGAGEGEDGADADAPRGPLFPASPSAGAAASNCLGLA</sequence>
<dbReference type="Pfam" id="PF00069">
    <property type="entry name" value="Pkinase"/>
    <property type="match status" value="2"/>
</dbReference>
<dbReference type="InterPro" id="IPR011009">
    <property type="entry name" value="Kinase-like_dom_sf"/>
</dbReference>
<gene>
    <name evidence="6" type="ORF">AMSG_10592</name>
</gene>
<dbReference type="PANTHER" id="PTHR24346:SF77">
    <property type="entry name" value="SERINE THREONINE PROTEIN KINASE"/>
    <property type="match status" value="1"/>
</dbReference>
<organism evidence="6 7">
    <name type="scientific">Thecamonas trahens ATCC 50062</name>
    <dbReference type="NCBI Taxonomy" id="461836"/>
    <lineage>
        <taxon>Eukaryota</taxon>
        <taxon>Apusozoa</taxon>
        <taxon>Apusomonadida</taxon>
        <taxon>Apusomonadidae</taxon>
        <taxon>Thecamonas</taxon>
    </lineage>
</organism>
<accession>A0A0L0DRH8</accession>
<keyword evidence="6" id="KW-0418">Kinase</keyword>
<feature type="domain" description="Protein kinase" evidence="5">
    <location>
        <begin position="313"/>
        <end position="646"/>
    </location>
</feature>
<evidence type="ECO:0000256" key="3">
    <source>
        <dbReference type="PROSITE-ProRule" id="PRU10141"/>
    </source>
</evidence>
<dbReference type="Gene3D" id="1.10.510.10">
    <property type="entry name" value="Transferase(Phosphotransferase) domain 1"/>
    <property type="match status" value="2"/>
</dbReference>
<feature type="region of interest" description="Disordered" evidence="4">
    <location>
        <begin position="488"/>
        <end position="513"/>
    </location>
</feature>
<proteinExistence type="predicted"/>
<dbReference type="InterPro" id="IPR008271">
    <property type="entry name" value="Ser/Thr_kinase_AS"/>
</dbReference>
<feature type="binding site" evidence="3">
    <location>
        <position position="352"/>
    </location>
    <ligand>
        <name>ATP</name>
        <dbReference type="ChEBI" id="CHEBI:30616"/>
    </ligand>
</feature>
<evidence type="ECO:0000256" key="4">
    <source>
        <dbReference type="SAM" id="MobiDB-lite"/>
    </source>
</evidence>
<feature type="compositionally biased region" description="Gly residues" evidence="4">
    <location>
        <begin position="500"/>
        <end position="509"/>
    </location>
</feature>
<evidence type="ECO:0000256" key="2">
    <source>
        <dbReference type="ARBA" id="ARBA00022840"/>
    </source>
</evidence>
<dbReference type="eggNOG" id="KOG0585">
    <property type="taxonomic scope" value="Eukaryota"/>
</dbReference>
<dbReference type="RefSeq" id="XP_013753517.1">
    <property type="nucleotide sequence ID" value="XM_013898063.1"/>
</dbReference>
<dbReference type="SMART" id="SM00220">
    <property type="entry name" value="S_TKc"/>
    <property type="match status" value="1"/>
</dbReference>
<dbReference type="GeneID" id="25568781"/>
<dbReference type="SUPFAM" id="SSF56112">
    <property type="entry name" value="Protein kinase-like (PK-like)"/>
    <property type="match status" value="1"/>
</dbReference>
<feature type="region of interest" description="Disordered" evidence="4">
    <location>
        <begin position="107"/>
        <end position="128"/>
    </location>
</feature>
<dbReference type="EMBL" id="GL349492">
    <property type="protein sequence ID" value="KNC54929.1"/>
    <property type="molecule type" value="Genomic_DNA"/>
</dbReference>
<evidence type="ECO:0000259" key="5">
    <source>
        <dbReference type="PROSITE" id="PS50011"/>
    </source>
</evidence>
<dbReference type="Gene3D" id="3.30.200.20">
    <property type="entry name" value="Phosphorylase Kinase, domain 1"/>
    <property type="match status" value="1"/>
</dbReference>
<dbReference type="PANTHER" id="PTHR24346">
    <property type="entry name" value="MAP/MICROTUBULE AFFINITY-REGULATING KINASE"/>
    <property type="match status" value="1"/>
</dbReference>
<dbReference type="GO" id="GO:0004674">
    <property type="term" value="F:protein serine/threonine kinase activity"/>
    <property type="evidence" value="ECO:0007669"/>
    <property type="project" value="TreeGrafter"/>
</dbReference>